<dbReference type="InterPro" id="IPR025529">
    <property type="entry name" value="DUF4416"/>
</dbReference>
<protein>
    <recommendedName>
        <fullName evidence="2">DUF4416 domain-containing protein</fullName>
    </recommendedName>
</protein>
<name>A0A645APV5_9ZZZZ</name>
<organism evidence="1">
    <name type="scientific">bioreactor metagenome</name>
    <dbReference type="NCBI Taxonomy" id="1076179"/>
    <lineage>
        <taxon>unclassified sequences</taxon>
        <taxon>metagenomes</taxon>
        <taxon>ecological metagenomes</taxon>
    </lineage>
</organism>
<proteinExistence type="predicted"/>
<dbReference type="Pfam" id="PF14385">
    <property type="entry name" value="DUF4416"/>
    <property type="match status" value="1"/>
</dbReference>
<gene>
    <name evidence="1" type="ORF">SDC9_98385</name>
</gene>
<dbReference type="EMBL" id="VSSQ01013504">
    <property type="protein sequence ID" value="MPM51634.1"/>
    <property type="molecule type" value="Genomic_DNA"/>
</dbReference>
<reference evidence="1" key="1">
    <citation type="submission" date="2019-08" db="EMBL/GenBank/DDBJ databases">
        <authorList>
            <person name="Kucharzyk K."/>
            <person name="Murdoch R.W."/>
            <person name="Higgins S."/>
            <person name="Loffler F."/>
        </authorList>
    </citation>
    <scope>NUCLEOTIDE SEQUENCE</scope>
</reference>
<evidence type="ECO:0008006" key="2">
    <source>
        <dbReference type="Google" id="ProtNLM"/>
    </source>
</evidence>
<comment type="caution">
    <text evidence="1">The sequence shown here is derived from an EMBL/GenBank/DDBJ whole genome shotgun (WGS) entry which is preliminary data.</text>
</comment>
<dbReference type="AlphaFoldDB" id="A0A645APV5"/>
<sequence>MTYPVKLITGVLYPDEYWRLWVIEKVSEMWGEPECISEPHLFDITNYYHDIAPTLYRQFISFKGLRDGGDLVRWKKESCHIEEGSYRVENGVNVRSVNIDPGYINGARLVLASTKDHAHRIYISDGIFAEVTMRYRFKKWVSFDYTFPDFASGRYDTFLSAVKNSWGKEMAERRQNS</sequence>
<accession>A0A645APV5</accession>
<evidence type="ECO:0000313" key="1">
    <source>
        <dbReference type="EMBL" id="MPM51634.1"/>
    </source>
</evidence>